<dbReference type="Proteomes" id="UP000215914">
    <property type="component" value="Unassembled WGS sequence"/>
</dbReference>
<dbReference type="EMBL" id="MNCJ02000331">
    <property type="protein sequence ID" value="KAF5760792.1"/>
    <property type="molecule type" value="Genomic_DNA"/>
</dbReference>
<evidence type="ECO:0000313" key="2">
    <source>
        <dbReference type="Proteomes" id="UP000215914"/>
    </source>
</evidence>
<gene>
    <name evidence="1" type="ORF">HanXRQr2_Chr16g0757571</name>
</gene>
<keyword evidence="2" id="KW-1185">Reference proteome</keyword>
<comment type="caution">
    <text evidence="1">The sequence shown here is derived from an EMBL/GenBank/DDBJ whole genome shotgun (WGS) entry which is preliminary data.</text>
</comment>
<name>A0A9K3DSC7_HELAN</name>
<organism evidence="1 2">
    <name type="scientific">Helianthus annuus</name>
    <name type="common">Common sunflower</name>
    <dbReference type="NCBI Taxonomy" id="4232"/>
    <lineage>
        <taxon>Eukaryota</taxon>
        <taxon>Viridiplantae</taxon>
        <taxon>Streptophyta</taxon>
        <taxon>Embryophyta</taxon>
        <taxon>Tracheophyta</taxon>
        <taxon>Spermatophyta</taxon>
        <taxon>Magnoliopsida</taxon>
        <taxon>eudicotyledons</taxon>
        <taxon>Gunneridae</taxon>
        <taxon>Pentapetalae</taxon>
        <taxon>asterids</taxon>
        <taxon>campanulids</taxon>
        <taxon>Asterales</taxon>
        <taxon>Asteraceae</taxon>
        <taxon>Asteroideae</taxon>
        <taxon>Heliantheae alliance</taxon>
        <taxon>Heliantheae</taxon>
        <taxon>Helianthus</taxon>
    </lineage>
</organism>
<evidence type="ECO:0000313" key="1">
    <source>
        <dbReference type="EMBL" id="KAF5760792.1"/>
    </source>
</evidence>
<protein>
    <submittedName>
        <fullName evidence="1">Uncharacterized protein</fullName>
    </submittedName>
</protein>
<sequence length="49" mass="5581">MMGGPARNRLVFGCKDLRYPQEWLGYGWKKMDVQPHILGIILCAIETSS</sequence>
<dbReference type="Gramene" id="mRNA:HanXRQr2_Chr16g0757571">
    <property type="protein sequence ID" value="mRNA:HanXRQr2_Chr16g0757571"/>
    <property type="gene ID" value="HanXRQr2_Chr16g0757571"/>
</dbReference>
<accession>A0A9K3DSC7</accession>
<proteinExistence type="predicted"/>
<reference evidence="1" key="2">
    <citation type="submission" date="2020-06" db="EMBL/GenBank/DDBJ databases">
        <title>Helianthus annuus Genome sequencing and assembly Release 2.</title>
        <authorList>
            <person name="Gouzy J."/>
            <person name="Langlade N."/>
            <person name="Munos S."/>
        </authorList>
    </citation>
    <scope>NUCLEOTIDE SEQUENCE</scope>
    <source>
        <tissue evidence="1">Leaves</tissue>
    </source>
</reference>
<dbReference type="AlphaFoldDB" id="A0A9K3DSC7"/>
<reference evidence="1" key="1">
    <citation type="journal article" date="2017" name="Nature">
        <title>The sunflower genome provides insights into oil metabolism, flowering and Asterid evolution.</title>
        <authorList>
            <person name="Badouin H."/>
            <person name="Gouzy J."/>
            <person name="Grassa C.J."/>
            <person name="Murat F."/>
            <person name="Staton S.E."/>
            <person name="Cottret L."/>
            <person name="Lelandais-Briere C."/>
            <person name="Owens G.L."/>
            <person name="Carrere S."/>
            <person name="Mayjonade B."/>
            <person name="Legrand L."/>
            <person name="Gill N."/>
            <person name="Kane N.C."/>
            <person name="Bowers J.E."/>
            <person name="Hubner S."/>
            <person name="Bellec A."/>
            <person name="Berard A."/>
            <person name="Berges H."/>
            <person name="Blanchet N."/>
            <person name="Boniface M.C."/>
            <person name="Brunel D."/>
            <person name="Catrice O."/>
            <person name="Chaidir N."/>
            <person name="Claudel C."/>
            <person name="Donnadieu C."/>
            <person name="Faraut T."/>
            <person name="Fievet G."/>
            <person name="Helmstetter N."/>
            <person name="King M."/>
            <person name="Knapp S.J."/>
            <person name="Lai Z."/>
            <person name="Le Paslier M.C."/>
            <person name="Lippi Y."/>
            <person name="Lorenzon L."/>
            <person name="Mandel J.R."/>
            <person name="Marage G."/>
            <person name="Marchand G."/>
            <person name="Marquand E."/>
            <person name="Bret-Mestries E."/>
            <person name="Morien E."/>
            <person name="Nambeesan S."/>
            <person name="Nguyen T."/>
            <person name="Pegot-Espagnet P."/>
            <person name="Pouilly N."/>
            <person name="Raftis F."/>
            <person name="Sallet E."/>
            <person name="Schiex T."/>
            <person name="Thomas J."/>
            <person name="Vandecasteele C."/>
            <person name="Vares D."/>
            <person name="Vear F."/>
            <person name="Vautrin S."/>
            <person name="Crespi M."/>
            <person name="Mangin B."/>
            <person name="Burke J.M."/>
            <person name="Salse J."/>
            <person name="Munos S."/>
            <person name="Vincourt P."/>
            <person name="Rieseberg L.H."/>
            <person name="Langlade N.B."/>
        </authorList>
    </citation>
    <scope>NUCLEOTIDE SEQUENCE</scope>
    <source>
        <tissue evidence="1">Leaves</tissue>
    </source>
</reference>